<dbReference type="KEGG" id="sbh:SBI_01931"/>
<sequence>MSGEGGTFSQRVSRLGERRRAQYAPLFDGRPEVAIANTQLLPDQAIQLATAYGYRYARTLGNKSVRRRIFVPDPDPVARFEALPPGTPWEAAEAHPAFHGRSARAARNHAAMIKGERKLVKLVPVMAVVLLGVVVMVVQAIATDKMVLLVPATFFTLLEVALVAMIRAGFRKQRQLEAAAQRLMREFPPHGFAPRSEP</sequence>
<dbReference type="PATRIC" id="fig|749414.3.peg.1999"/>
<evidence type="ECO:0000256" key="1">
    <source>
        <dbReference type="SAM" id="Phobius"/>
    </source>
</evidence>
<feature type="transmembrane region" description="Helical" evidence="1">
    <location>
        <begin position="148"/>
        <end position="166"/>
    </location>
</feature>
<keyword evidence="1" id="KW-0472">Membrane</keyword>
<evidence type="ECO:0000313" key="3">
    <source>
        <dbReference type="Proteomes" id="UP000000377"/>
    </source>
</evidence>
<organism evidence="2 3">
    <name type="scientific">Streptomyces bingchenggensis (strain BCW-1)</name>
    <dbReference type="NCBI Taxonomy" id="749414"/>
    <lineage>
        <taxon>Bacteria</taxon>
        <taxon>Bacillati</taxon>
        <taxon>Actinomycetota</taxon>
        <taxon>Actinomycetes</taxon>
        <taxon>Kitasatosporales</taxon>
        <taxon>Streptomycetaceae</taxon>
        <taxon>Streptomyces</taxon>
    </lineage>
</organism>
<keyword evidence="1" id="KW-0812">Transmembrane</keyword>
<gene>
    <name evidence="2" type="ordered locus">SBI_01931</name>
</gene>
<feature type="transmembrane region" description="Helical" evidence="1">
    <location>
        <begin position="122"/>
        <end position="142"/>
    </location>
</feature>
<dbReference type="Proteomes" id="UP000000377">
    <property type="component" value="Chromosome"/>
</dbReference>
<name>D7BQ45_STRBB</name>
<accession>D7BQ45</accession>
<dbReference type="EMBL" id="CP002047">
    <property type="protein sequence ID" value="ADI05052.1"/>
    <property type="molecule type" value="Genomic_DNA"/>
</dbReference>
<evidence type="ECO:0000313" key="2">
    <source>
        <dbReference type="EMBL" id="ADI05052.1"/>
    </source>
</evidence>
<keyword evidence="3" id="KW-1185">Reference proteome</keyword>
<protein>
    <submittedName>
        <fullName evidence="2">Uncharacterized protein</fullName>
    </submittedName>
</protein>
<dbReference type="AlphaFoldDB" id="D7BQ45"/>
<dbReference type="HOGENOM" id="CLU_1377415_0_0_11"/>
<dbReference type="STRING" id="749414.SBI_01931"/>
<proteinExistence type="predicted"/>
<keyword evidence="1" id="KW-1133">Transmembrane helix</keyword>
<reference evidence="2 3" key="1">
    <citation type="journal article" date="2010" name="J. Bacteriol.">
        <title>Genome sequence of the milbemycin-producing bacterium Streptomyces bingchenggensis.</title>
        <authorList>
            <person name="Wang X.J."/>
            <person name="Yan Y.J."/>
            <person name="Zhang B."/>
            <person name="An J."/>
            <person name="Wang J.J."/>
            <person name="Tian J."/>
            <person name="Jiang L."/>
            <person name="Chen Y.H."/>
            <person name="Huang S.X."/>
            <person name="Yin M."/>
            <person name="Zhang J."/>
            <person name="Gao A.L."/>
            <person name="Liu C.X."/>
            <person name="Zhu Z.X."/>
            <person name="Xiang W.S."/>
        </authorList>
    </citation>
    <scope>NUCLEOTIDE SEQUENCE [LARGE SCALE GENOMIC DNA]</scope>
    <source>
        <strain evidence="2 3">BCW-1</strain>
    </source>
</reference>